<sequence>MELIRQWEERAPASDMPKRVKELNINVMDFLTGKATSQKQDGTTAPTDGGRRIPLDIASSVLFQVTDFSSLKCLILVNKCFFEAFQTSRTSLMTAIVVNMFGESLDWALVLVGMLSEDALILRKPDGTIKFDFPPPINLVKSEALNNAQLIHHVVNKWVDLYEVRHSWLNAPTKRKRGNGNIDVKRLTSSERERFVRGLILYWICAYCASSRFSAFGYPSWPANKRSNIFGYFSNFELGEIMGIYTLFKNILHHACDEGQQDGGDSTFHHWKGYCLSQGPVWFLRLLDDYASALAGTYGGRNEGFIIYSIIDEGYKRDLDFTSMDERCLTDSCHSSIILWYTAEGMDGRFKRIKPKQAAFEG</sequence>
<dbReference type="Proteomes" id="UP000054097">
    <property type="component" value="Unassembled WGS sequence"/>
</dbReference>
<reference evidence="1 2" key="1">
    <citation type="submission" date="2014-04" db="EMBL/GenBank/DDBJ databases">
        <authorList>
            <consortium name="DOE Joint Genome Institute"/>
            <person name="Kuo A."/>
            <person name="Zuccaro A."/>
            <person name="Kohler A."/>
            <person name="Nagy L.G."/>
            <person name="Floudas D."/>
            <person name="Copeland A."/>
            <person name="Barry K.W."/>
            <person name="Cichocki N."/>
            <person name="Veneault-Fourrey C."/>
            <person name="LaButti K."/>
            <person name="Lindquist E.A."/>
            <person name="Lipzen A."/>
            <person name="Lundell T."/>
            <person name="Morin E."/>
            <person name="Murat C."/>
            <person name="Sun H."/>
            <person name="Tunlid A."/>
            <person name="Henrissat B."/>
            <person name="Grigoriev I.V."/>
            <person name="Hibbett D.S."/>
            <person name="Martin F."/>
            <person name="Nordberg H.P."/>
            <person name="Cantor M.N."/>
            <person name="Hua S.X."/>
        </authorList>
    </citation>
    <scope>NUCLEOTIDE SEQUENCE [LARGE SCALE GENOMIC DNA]</scope>
    <source>
        <strain evidence="1 2">MAFF 305830</strain>
    </source>
</reference>
<evidence type="ECO:0000313" key="1">
    <source>
        <dbReference type="EMBL" id="KIM21110.1"/>
    </source>
</evidence>
<keyword evidence="2" id="KW-1185">Reference proteome</keyword>
<evidence type="ECO:0000313" key="2">
    <source>
        <dbReference type="Proteomes" id="UP000054097"/>
    </source>
</evidence>
<dbReference type="AlphaFoldDB" id="A0A0C3A934"/>
<proteinExistence type="predicted"/>
<reference evidence="2" key="2">
    <citation type="submission" date="2015-01" db="EMBL/GenBank/DDBJ databases">
        <title>Evolutionary Origins and Diversification of the Mycorrhizal Mutualists.</title>
        <authorList>
            <consortium name="DOE Joint Genome Institute"/>
            <consortium name="Mycorrhizal Genomics Consortium"/>
            <person name="Kohler A."/>
            <person name="Kuo A."/>
            <person name="Nagy L.G."/>
            <person name="Floudas D."/>
            <person name="Copeland A."/>
            <person name="Barry K.W."/>
            <person name="Cichocki N."/>
            <person name="Veneault-Fourrey C."/>
            <person name="LaButti K."/>
            <person name="Lindquist E.A."/>
            <person name="Lipzen A."/>
            <person name="Lundell T."/>
            <person name="Morin E."/>
            <person name="Murat C."/>
            <person name="Riley R."/>
            <person name="Ohm R."/>
            <person name="Sun H."/>
            <person name="Tunlid A."/>
            <person name="Henrissat B."/>
            <person name="Grigoriev I.V."/>
            <person name="Hibbett D.S."/>
            <person name="Martin F."/>
        </authorList>
    </citation>
    <scope>NUCLEOTIDE SEQUENCE [LARGE SCALE GENOMIC DNA]</scope>
    <source>
        <strain evidence="2">MAFF 305830</strain>
    </source>
</reference>
<gene>
    <name evidence="1" type="ORF">M408DRAFT_29825</name>
</gene>
<accession>A0A0C3A934</accession>
<protein>
    <submittedName>
        <fullName evidence="1">Uncharacterized protein</fullName>
    </submittedName>
</protein>
<name>A0A0C3A934_SERVB</name>
<organism evidence="1 2">
    <name type="scientific">Serendipita vermifera MAFF 305830</name>
    <dbReference type="NCBI Taxonomy" id="933852"/>
    <lineage>
        <taxon>Eukaryota</taxon>
        <taxon>Fungi</taxon>
        <taxon>Dikarya</taxon>
        <taxon>Basidiomycota</taxon>
        <taxon>Agaricomycotina</taxon>
        <taxon>Agaricomycetes</taxon>
        <taxon>Sebacinales</taxon>
        <taxon>Serendipitaceae</taxon>
        <taxon>Serendipita</taxon>
    </lineage>
</organism>
<dbReference type="HOGENOM" id="CLU_765400_0_0_1"/>
<dbReference type="EMBL" id="KN824393">
    <property type="protein sequence ID" value="KIM21110.1"/>
    <property type="molecule type" value="Genomic_DNA"/>
</dbReference>